<evidence type="ECO:0000256" key="3">
    <source>
        <dbReference type="ARBA" id="ARBA00022692"/>
    </source>
</evidence>
<keyword evidence="11" id="KW-1185">Reference proteome</keyword>
<gene>
    <name evidence="10" type="ORF">M407DRAFT_79587</name>
</gene>
<dbReference type="InterPro" id="IPR016439">
    <property type="entry name" value="Lag1/Lac1-like"/>
</dbReference>
<evidence type="ECO:0000256" key="7">
    <source>
        <dbReference type="SAM" id="MobiDB-lite"/>
    </source>
</evidence>
<dbReference type="STRING" id="1051891.A0A0C3QAS6"/>
<dbReference type="InterPro" id="IPR006634">
    <property type="entry name" value="TLC-dom"/>
</dbReference>
<evidence type="ECO:0000313" key="10">
    <source>
        <dbReference type="EMBL" id="KIO22051.1"/>
    </source>
</evidence>
<keyword evidence="3 6" id="KW-0812">Transmembrane</keyword>
<dbReference type="AlphaFoldDB" id="A0A0C3QAS6"/>
<accession>A0A0C3QAS6</accession>
<evidence type="ECO:0000259" key="9">
    <source>
        <dbReference type="PROSITE" id="PS50922"/>
    </source>
</evidence>
<keyword evidence="5 6" id="KW-0472">Membrane</keyword>
<dbReference type="GO" id="GO:0016020">
    <property type="term" value="C:membrane"/>
    <property type="evidence" value="ECO:0007669"/>
    <property type="project" value="UniProtKB-SubCell"/>
</dbReference>
<reference evidence="11" key="2">
    <citation type="submission" date="2015-01" db="EMBL/GenBank/DDBJ databases">
        <title>Evolutionary Origins and Diversification of the Mycorrhizal Mutualists.</title>
        <authorList>
            <consortium name="DOE Joint Genome Institute"/>
            <consortium name="Mycorrhizal Genomics Consortium"/>
            <person name="Kohler A."/>
            <person name="Kuo A."/>
            <person name="Nagy L.G."/>
            <person name="Floudas D."/>
            <person name="Copeland A."/>
            <person name="Barry K.W."/>
            <person name="Cichocki N."/>
            <person name="Veneault-Fourrey C."/>
            <person name="LaButti K."/>
            <person name="Lindquist E.A."/>
            <person name="Lipzen A."/>
            <person name="Lundell T."/>
            <person name="Morin E."/>
            <person name="Murat C."/>
            <person name="Riley R."/>
            <person name="Ohm R."/>
            <person name="Sun H."/>
            <person name="Tunlid A."/>
            <person name="Henrissat B."/>
            <person name="Grigoriev I.V."/>
            <person name="Hibbett D.S."/>
            <person name="Martin F."/>
        </authorList>
    </citation>
    <scope>NUCLEOTIDE SEQUENCE [LARGE SCALE GENOMIC DNA]</scope>
    <source>
        <strain evidence="11">MUT 4182</strain>
    </source>
</reference>
<dbReference type="PIRSF" id="PIRSF005225">
    <property type="entry name" value="LAG1_LAC1"/>
    <property type="match status" value="1"/>
</dbReference>
<feature type="transmembrane region" description="Helical" evidence="8">
    <location>
        <begin position="263"/>
        <end position="281"/>
    </location>
</feature>
<dbReference type="PROSITE" id="PS50922">
    <property type="entry name" value="TLC"/>
    <property type="match status" value="1"/>
</dbReference>
<comment type="similarity">
    <text evidence="2">Belongs to the sphingosine N-acyltransferase family.</text>
</comment>
<evidence type="ECO:0000256" key="2">
    <source>
        <dbReference type="ARBA" id="ARBA00009808"/>
    </source>
</evidence>
<dbReference type="EMBL" id="KN823120">
    <property type="protein sequence ID" value="KIO22051.1"/>
    <property type="molecule type" value="Genomic_DNA"/>
</dbReference>
<evidence type="ECO:0000256" key="4">
    <source>
        <dbReference type="ARBA" id="ARBA00022989"/>
    </source>
</evidence>
<proteinExistence type="inferred from homology"/>
<dbReference type="Proteomes" id="UP000054248">
    <property type="component" value="Unassembled WGS sequence"/>
</dbReference>
<feature type="transmembrane region" description="Helical" evidence="8">
    <location>
        <begin position="210"/>
        <end position="228"/>
    </location>
</feature>
<sequence>MPGYQNTTLKEEPLGLSKFFWLTNQAPSSNPTFFPQYPAYEPGWLDLAFVAGWTLIFALLREFMMRGVFAPFMRYWIRREHRASQARKASRTRGKKQEASPLTNGHSTTVSVANGHGVNGVGQELRARKGVIEHASGHELQSKSKGPTKRQRLEEKKVTRFAEQGWSFLYYIVYWSFGMWIHVNSPWYPFNLKHLWIGFPHSPIPGPVKFYYLSQLAFWFHQIMVLNLEERRKDHYQMMAHHIITTTLMVMSYANGFHRVGCLVLVLFDLCDILLPLAKMFKYMSLEPLPDITFGLFLFSWIVTRQGLYPFVVRSVIFDTLRYLTLKDYGAPEPGITRGGWATYSILLTGLAILSLIWLLEIVRIAKGAFMGKPVEDTRSDEEE</sequence>
<dbReference type="PANTHER" id="PTHR12560:SF0">
    <property type="entry name" value="LD18904P"/>
    <property type="match status" value="1"/>
</dbReference>
<feature type="compositionally biased region" description="Polar residues" evidence="7">
    <location>
        <begin position="100"/>
        <end position="112"/>
    </location>
</feature>
<dbReference type="GO" id="GO:0050291">
    <property type="term" value="F:sphingosine N-acyltransferase activity"/>
    <property type="evidence" value="ECO:0007669"/>
    <property type="project" value="InterPro"/>
</dbReference>
<evidence type="ECO:0000313" key="11">
    <source>
        <dbReference type="Proteomes" id="UP000054248"/>
    </source>
</evidence>
<evidence type="ECO:0000256" key="1">
    <source>
        <dbReference type="ARBA" id="ARBA00004141"/>
    </source>
</evidence>
<keyword evidence="4 8" id="KW-1133">Transmembrane helix</keyword>
<evidence type="ECO:0000256" key="6">
    <source>
        <dbReference type="PROSITE-ProRule" id="PRU00205"/>
    </source>
</evidence>
<feature type="transmembrane region" description="Helical" evidence="8">
    <location>
        <begin position="44"/>
        <end position="64"/>
    </location>
</feature>
<feature type="transmembrane region" description="Helical" evidence="8">
    <location>
        <begin position="168"/>
        <end position="190"/>
    </location>
</feature>
<dbReference type="OrthoDB" id="537032at2759"/>
<dbReference type="Pfam" id="PF03798">
    <property type="entry name" value="TRAM_LAG1_CLN8"/>
    <property type="match status" value="1"/>
</dbReference>
<name>A0A0C3QAS6_9AGAM</name>
<dbReference type="PANTHER" id="PTHR12560">
    <property type="entry name" value="LONGEVITY ASSURANCE FACTOR 1 LAG1"/>
    <property type="match status" value="1"/>
</dbReference>
<dbReference type="GO" id="GO:0046513">
    <property type="term" value="P:ceramide biosynthetic process"/>
    <property type="evidence" value="ECO:0007669"/>
    <property type="project" value="InterPro"/>
</dbReference>
<organism evidence="10 11">
    <name type="scientific">Tulasnella calospora MUT 4182</name>
    <dbReference type="NCBI Taxonomy" id="1051891"/>
    <lineage>
        <taxon>Eukaryota</taxon>
        <taxon>Fungi</taxon>
        <taxon>Dikarya</taxon>
        <taxon>Basidiomycota</taxon>
        <taxon>Agaricomycotina</taxon>
        <taxon>Agaricomycetes</taxon>
        <taxon>Cantharellales</taxon>
        <taxon>Tulasnellaceae</taxon>
        <taxon>Tulasnella</taxon>
    </lineage>
</organism>
<reference evidence="10 11" key="1">
    <citation type="submission" date="2014-04" db="EMBL/GenBank/DDBJ databases">
        <authorList>
            <consortium name="DOE Joint Genome Institute"/>
            <person name="Kuo A."/>
            <person name="Girlanda M."/>
            <person name="Perotto S."/>
            <person name="Kohler A."/>
            <person name="Nagy L.G."/>
            <person name="Floudas D."/>
            <person name="Copeland A."/>
            <person name="Barry K.W."/>
            <person name="Cichocki N."/>
            <person name="Veneault-Fourrey C."/>
            <person name="LaButti K."/>
            <person name="Lindquist E.A."/>
            <person name="Lipzen A."/>
            <person name="Lundell T."/>
            <person name="Morin E."/>
            <person name="Murat C."/>
            <person name="Sun H."/>
            <person name="Tunlid A."/>
            <person name="Henrissat B."/>
            <person name="Grigoriev I.V."/>
            <person name="Hibbett D.S."/>
            <person name="Martin F."/>
            <person name="Nordberg H.P."/>
            <person name="Cantor M.N."/>
            <person name="Hua S.X."/>
        </authorList>
    </citation>
    <scope>NUCLEOTIDE SEQUENCE [LARGE SCALE GENOMIC DNA]</scope>
    <source>
        <strain evidence="10 11">MUT 4182</strain>
    </source>
</reference>
<comment type="subcellular location">
    <subcellularLocation>
        <location evidence="1">Membrane</location>
        <topology evidence="1">Multi-pass membrane protein</topology>
    </subcellularLocation>
</comment>
<dbReference type="SMART" id="SM00724">
    <property type="entry name" value="TLC"/>
    <property type="match status" value="1"/>
</dbReference>
<feature type="transmembrane region" description="Helical" evidence="8">
    <location>
        <begin position="341"/>
        <end position="363"/>
    </location>
</feature>
<evidence type="ECO:0000256" key="5">
    <source>
        <dbReference type="ARBA" id="ARBA00023136"/>
    </source>
</evidence>
<feature type="region of interest" description="Disordered" evidence="7">
    <location>
        <begin position="86"/>
        <end position="118"/>
    </location>
</feature>
<feature type="domain" description="TLC" evidence="9">
    <location>
        <begin position="156"/>
        <end position="371"/>
    </location>
</feature>
<protein>
    <recommendedName>
        <fullName evidence="9">TLC domain-containing protein</fullName>
    </recommendedName>
</protein>
<dbReference type="HOGENOM" id="CLU_028277_2_1_1"/>
<evidence type="ECO:0000256" key="8">
    <source>
        <dbReference type="SAM" id="Phobius"/>
    </source>
</evidence>